<evidence type="ECO:0000313" key="1">
    <source>
        <dbReference type="EMBL" id="MEJ7138445.1"/>
    </source>
</evidence>
<keyword evidence="1" id="KW-0328">Glycosyltransferase</keyword>
<protein>
    <submittedName>
        <fullName evidence="1">ATP phosphoribosyltransferase regulatory subunit</fullName>
    </submittedName>
</protein>
<gene>
    <name evidence="1" type="ORF">RV045_08375</name>
</gene>
<keyword evidence="2" id="KW-1185">Reference proteome</keyword>
<proteinExistence type="predicted"/>
<evidence type="ECO:0000313" key="2">
    <source>
        <dbReference type="Proteomes" id="UP001364695"/>
    </source>
</evidence>
<comment type="caution">
    <text evidence="1">The sequence shown here is derived from an EMBL/GenBank/DDBJ whole genome shotgun (WGS) entry which is preliminary data.</text>
</comment>
<dbReference type="EMBL" id="JAWDIE010000011">
    <property type="protein sequence ID" value="MEJ7138445.1"/>
    <property type="molecule type" value="Genomic_DNA"/>
</dbReference>
<keyword evidence="1" id="KW-0808">Transferase</keyword>
<accession>A0ACC6P2H6</accession>
<organism evidence="1 2">
    <name type="scientific">Amphibiibacter pelophylacis</name>
    <dbReference type="NCBI Taxonomy" id="1799477"/>
    <lineage>
        <taxon>Bacteria</taxon>
        <taxon>Pseudomonadati</taxon>
        <taxon>Pseudomonadota</taxon>
        <taxon>Betaproteobacteria</taxon>
        <taxon>Burkholderiales</taxon>
        <taxon>Sphaerotilaceae</taxon>
        <taxon>Amphibiibacter</taxon>
    </lineage>
</organism>
<dbReference type="Proteomes" id="UP001364695">
    <property type="component" value="Unassembled WGS sequence"/>
</dbReference>
<sequence length="401" mass="43500">MTSAWLLPEHLADVLPIEARQVETLRRLLLDTARLYGFELVMPPMLEHLDAMLQGGAASLNLKTFKVVDQKSGRTLALRSDATPQAARIDAHLLNRDGVVRLCYCGPVLHALPDEPASSREALQFGAELFGHAGLEADLEILDLTLHCARELGLQGTVLDLADARLLRALLELHAAQGGTPLSASRQDALAQALAHKDLSTLEQLSSAWPRTLRQPLLALLDLYGEIGQDGPRPLLERARVALPDHPLIRAALSDLADLADHLRRTHPGQRLSLDLSDMGSSGYYTGVRFALFAPGCNRSLLRGGRYDAIGAAFGRERPAVGFSVDVKALVDVAQRPQRQQAVLAPWHPDAALRQAVQQLRAEGQTVVCALPGHAPQTDEFDLTGQLAHQGGQWRVVPLAP</sequence>
<reference evidence="1" key="1">
    <citation type="submission" date="2023-10" db="EMBL/GenBank/DDBJ databases">
        <title>Amphibacter perezi, gen. nov., sp. nov. a novel taxa of the family Comamonadaceae, class Betaproteobacteria isolated from the skin microbiota of Pelophylax perezi from different populations.</title>
        <authorList>
            <person name="Costa S."/>
            <person name="Proenca D.N."/>
            <person name="Lopes I."/>
            <person name="Morais P.V."/>
        </authorList>
    </citation>
    <scope>NUCLEOTIDE SEQUENCE</scope>
    <source>
        <strain evidence="1">SL12-8</strain>
    </source>
</reference>
<name>A0ACC6P2H6_9BURK</name>